<evidence type="ECO:0000313" key="5">
    <source>
        <dbReference type="EMBL" id="TCJ98907.1"/>
    </source>
</evidence>
<dbReference type="SUPFAM" id="SSF46955">
    <property type="entry name" value="Putative DNA-binding domain"/>
    <property type="match status" value="1"/>
</dbReference>
<evidence type="ECO:0000259" key="4">
    <source>
        <dbReference type="PROSITE" id="PS50937"/>
    </source>
</evidence>
<dbReference type="PROSITE" id="PS50937">
    <property type="entry name" value="HTH_MERR_2"/>
    <property type="match status" value="1"/>
</dbReference>
<dbReference type="InterPro" id="IPR009061">
    <property type="entry name" value="DNA-bd_dom_put_sf"/>
</dbReference>
<accession>A0A4R1FVC8</accession>
<gene>
    <name evidence="5" type="ORF">EV694_1339</name>
</gene>
<dbReference type="EMBL" id="SMFT01000002">
    <property type="protein sequence ID" value="TCJ98907.1"/>
    <property type="molecule type" value="Genomic_DNA"/>
</dbReference>
<dbReference type="OrthoDB" id="9808480at2"/>
<keyword evidence="6" id="KW-1185">Reference proteome</keyword>
<feature type="domain" description="HTH merR-type" evidence="4">
    <location>
        <begin position="1"/>
        <end position="69"/>
    </location>
</feature>
<dbReference type="AlphaFoldDB" id="A0A4R1FVC8"/>
<evidence type="ECO:0000313" key="6">
    <source>
        <dbReference type="Proteomes" id="UP000294702"/>
    </source>
</evidence>
<dbReference type="RefSeq" id="WP_132690700.1">
    <property type="nucleotide sequence ID" value="NZ_SMFT01000002.1"/>
</dbReference>
<dbReference type="InterPro" id="IPR000551">
    <property type="entry name" value="MerR-type_HTH_dom"/>
</dbReference>
<protein>
    <submittedName>
        <fullName evidence="5">DNA-binding transcriptional MerR regulator</fullName>
    </submittedName>
</protein>
<dbReference type="InterPro" id="IPR047057">
    <property type="entry name" value="MerR_fam"/>
</dbReference>
<dbReference type="SMART" id="SM00422">
    <property type="entry name" value="HTH_MERR"/>
    <property type="match status" value="1"/>
</dbReference>
<dbReference type="Proteomes" id="UP000294702">
    <property type="component" value="Unassembled WGS sequence"/>
</dbReference>
<reference evidence="5 6" key="1">
    <citation type="submission" date="2019-03" db="EMBL/GenBank/DDBJ databases">
        <title>Genomic Encyclopedia of Type Strains, Phase IV (KMG-IV): sequencing the most valuable type-strain genomes for metagenomic binning, comparative biology and taxonomic classification.</title>
        <authorList>
            <person name="Goeker M."/>
        </authorList>
    </citation>
    <scope>NUCLEOTIDE SEQUENCE [LARGE SCALE GENOMIC DNA]</scope>
    <source>
        <strain evidence="5 6">DSM 15534</strain>
    </source>
</reference>
<dbReference type="Gene3D" id="1.10.1660.10">
    <property type="match status" value="1"/>
</dbReference>
<keyword evidence="1" id="KW-0805">Transcription regulation</keyword>
<evidence type="ECO:0000256" key="2">
    <source>
        <dbReference type="ARBA" id="ARBA00023125"/>
    </source>
</evidence>
<comment type="caution">
    <text evidence="5">The sequence shown here is derived from an EMBL/GenBank/DDBJ whole genome shotgun (WGS) entry which is preliminary data.</text>
</comment>
<dbReference type="PANTHER" id="PTHR30204:SF94">
    <property type="entry name" value="HEAVY METAL-DEPENDENT TRANSCRIPTIONAL REGULATOR HI_0293-RELATED"/>
    <property type="match status" value="1"/>
</dbReference>
<evidence type="ECO:0000256" key="3">
    <source>
        <dbReference type="ARBA" id="ARBA00023163"/>
    </source>
</evidence>
<dbReference type="GO" id="GO:0003700">
    <property type="term" value="F:DNA-binding transcription factor activity"/>
    <property type="evidence" value="ECO:0007669"/>
    <property type="project" value="InterPro"/>
</dbReference>
<dbReference type="GO" id="GO:0003677">
    <property type="term" value="F:DNA binding"/>
    <property type="evidence" value="ECO:0007669"/>
    <property type="project" value="UniProtKB-KW"/>
</dbReference>
<dbReference type="PRINTS" id="PR00040">
    <property type="entry name" value="HTHMERR"/>
</dbReference>
<dbReference type="PANTHER" id="PTHR30204">
    <property type="entry name" value="REDOX-CYCLING DRUG-SENSING TRANSCRIPTIONAL ACTIVATOR SOXR"/>
    <property type="match status" value="1"/>
</dbReference>
<evidence type="ECO:0000256" key="1">
    <source>
        <dbReference type="ARBA" id="ARBA00023015"/>
    </source>
</evidence>
<sequence>MKIQQLSQQTHIPLDTIRYYEKIGLISSPQRDANGYRNFSPQAVEQLLFIKNCRSLGFSLTDIRQLQQLCQTPNAQCHNADQLLAQHLQNIEQKILQLQQIQAQLKHFSRCQGEKVADCHLLQGLQQR</sequence>
<keyword evidence="3" id="KW-0804">Transcription</keyword>
<name>A0A4R1FVC8_9PAST</name>
<keyword evidence="2 5" id="KW-0238">DNA-binding</keyword>
<proteinExistence type="predicted"/>
<dbReference type="Pfam" id="PF13411">
    <property type="entry name" value="MerR_1"/>
    <property type="match status" value="1"/>
</dbReference>
<organism evidence="5 6">
    <name type="scientific">Volucribacter psittacicida</name>
    <dbReference type="NCBI Taxonomy" id="203482"/>
    <lineage>
        <taxon>Bacteria</taxon>
        <taxon>Pseudomonadati</taxon>
        <taxon>Pseudomonadota</taxon>
        <taxon>Gammaproteobacteria</taxon>
        <taxon>Pasteurellales</taxon>
        <taxon>Pasteurellaceae</taxon>
        <taxon>Volucribacter</taxon>
    </lineage>
</organism>